<dbReference type="AlphaFoldDB" id="A0A373A1K7"/>
<reference evidence="2 3" key="1">
    <citation type="submission" date="2018-08" db="EMBL/GenBank/DDBJ databases">
        <title>Diversity &amp; Physiological Properties of Lignin-Decomposing Actinobacteria from Soil.</title>
        <authorList>
            <person name="Roh S.G."/>
            <person name="Kim S.B."/>
        </authorList>
    </citation>
    <scope>NUCLEOTIDE SEQUENCE [LARGE SCALE GENOMIC DNA]</scope>
    <source>
        <strain evidence="2 3">MMS17-GH009</strain>
    </source>
</reference>
<gene>
    <name evidence="2" type="ORF">DR950_33560</name>
</gene>
<organism evidence="2 3">
    <name type="scientific">Kitasatospora xanthocidica</name>
    <dbReference type="NCBI Taxonomy" id="83382"/>
    <lineage>
        <taxon>Bacteria</taxon>
        <taxon>Bacillati</taxon>
        <taxon>Actinomycetota</taxon>
        <taxon>Actinomycetes</taxon>
        <taxon>Kitasatosporales</taxon>
        <taxon>Streptomycetaceae</taxon>
        <taxon>Kitasatospora</taxon>
    </lineage>
</organism>
<dbReference type="EMBL" id="QVIG01000001">
    <property type="protein sequence ID" value="RGD62013.1"/>
    <property type="molecule type" value="Genomic_DNA"/>
</dbReference>
<accession>A0A373A1K7</accession>
<feature type="region of interest" description="Disordered" evidence="1">
    <location>
        <begin position="234"/>
        <end position="255"/>
    </location>
</feature>
<evidence type="ECO:0000313" key="3">
    <source>
        <dbReference type="Proteomes" id="UP000263377"/>
    </source>
</evidence>
<comment type="caution">
    <text evidence="2">The sequence shown here is derived from an EMBL/GenBank/DDBJ whole genome shotgun (WGS) entry which is preliminary data.</text>
</comment>
<name>A0A373A1K7_9ACTN</name>
<evidence type="ECO:0000313" key="2">
    <source>
        <dbReference type="EMBL" id="RGD62013.1"/>
    </source>
</evidence>
<sequence>MSVVVSGRVPDTRLPPASALETRMYPFPRPQLPLLDAASCPPADDRDAKPPLTVDGTAFHVVRTSAGWALRIISSSSVELYGPSDSSEQAEEWLHQYAAWRLWPLTRTRGPWGCLVKAPEGWMTALAHTALPPTVRPHRGVQDAEVYVAGHLIAPAAWSAVHDTSLPSGIWAIEAQFWVREGYRVLATWATVDLGKITRDAYRNDELGRGNYSPTDLAERLGVSPSAISGAASGTGWNPPINRSTGVLANRNRRL</sequence>
<keyword evidence="3" id="KW-1185">Reference proteome</keyword>
<proteinExistence type="predicted"/>
<protein>
    <submittedName>
        <fullName evidence="2">Uncharacterized protein</fullName>
    </submittedName>
</protein>
<evidence type="ECO:0000256" key="1">
    <source>
        <dbReference type="SAM" id="MobiDB-lite"/>
    </source>
</evidence>
<dbReference type="Proteomes" id="UP000263377">
    <property type="component" value="Unassembled WGS sequence"/>
</dbReference>